<sequence>HVDLQGRSTFRPHPPKRAPLTASTGAEKTERTDLNTETADGPRTTTARISEAALKDKASYIRLNRLVREKNSQVAELQYEIERLSGLLHDLRSQLETKNSSMRELEEELRNIREQADDAHYQGKIELINKQLTVLQAENEVLKEANERLVKQ</sequence>
<proteinExistence type="predicted"/>
<dbReference type="EMBL" id="UYYB01023694">
    <property type="protein sequence ID" value="VDM72105.1"/>
    <property type="molecule type" value="Genomic_DNA"/>
</dbReference>
<reference evidence="3 4" key="1">
    <citation type="submission" date="2018-11" db="EMBL/GenBank/DDBJ databases">
        <authorList>
            <consortium name="Pathogen Informatics"/>
        </authorList>
    </citation>
    <scope>NUCLEOTIDE SEQUENCE [LARGE SCALE GENOMIC DNA]</scope>
</reference>
<evidence type="ECO:0000313" key="3">
    <source>
        <dbReference type="EMBL" id="VDM72105.1"/>
    </source>
</evidence>
<name>A0A3P7KN47_STRVU</name>
<evidence type="ECO:0000256" key="1">
    <source>
        <dbReference type="SAM" id="Coils"/>
    </source>
</evidence>
<feature type="compositionally biased region" description="Polar residues" evidence="2">
    <location>
        <begin position="35"/>
        <end position="44"/>
    </location>
</feature>
<feature type="coiled-coil region" evidence="1">
    <location>
        <begin position="67"/>
        <end position="152"/>
    </location>
</feature>
<evidence type="ECO:0000313" key="4">
    <source>
        <dbReference type="Proteomes" id="UP000270094"/>
    </source>
</evidence>
<gene>
    <name evidence="3" type="ORF">SVUK_LOCUS7103</name>
</gene>
<feature type="non-terminal residue" evidence="3">
    <location>
        <position position="1"/>
    </location>
</feature>
<dbReference type="OrthoDB" id="5852942at2759"/>
<keyword evidence="4" id="KW-1185">Reference proteome</keyword>
<feature type="region of interest" description="Disordered" evidence="2">
    <location>
        <begin position="1"/>
        <end position="44"/>
    </location>
</feature>
<protein>
    <submittedName>
        <fullName evidence="3">Uncharacterized protein</fullName>
    </submittedName>
</protein>
<keyword evidence="1" id="KW-0175">Coiled coil</keyword>
<accession>A0A3P7KN47</accession>
<evidence type="ECO:0000256" key="2">
    <source>
        <dbReference type="SAM" id="MobiDB-lite"/>
    </source>
</evidence>
<dbReference type="Proteomes" id="UP000270094">
    <property type="component" value="Unassembled WGS sequence"/>
</dbReference>
<dbReference type="AlphaFoldDB" id="A0A3P7KN47"/>
<organism evidence="3 4">
    <name type="scientific">Strongylus vulgaris</name>
    <name type="common">Blood worm</name>
    <dbReference type="NCBI Taxonomy" id="40348"/>
    <lineage>
        <taxon>Eukaryota</taxon>
        <taxon>Metazoa</taxon>
        <taxon>Ecdysozoa</taxon>
        <taxon>Nematoda</taxon>
        <taxon>Chromadorea</taxon>
        <taxon>Rhabditida</taxon>
        <taxon>Rhabditina</taxon>
        <taxon>Rhabditomorpha</taxon>
        <taxon>Strongyloidea</taxon>
        <taxon>Strongylidae</taxon>
        <taxon>Strongylus</taxon>
    </lineage>
</organism>